<dbReference type="InterPro" id="IPR023865">
    <property type="entry name" value="Aliphatic_acid_kinase_CS"/>
</dbReference>
<evidence type="ECO:0000256" key="6">
    <source>
        <dbReference type="ARBA" id="ARBA00022777"/>
    </source>
</evidence>
<evidence type="ECO:0000313" key="12">
    <source>
        <dbReference type="Proteomes" id="UP000586067"/>
    </source>
</evidence>
<evidence type="ECO:0000256" key="2">
    <source>
        <dbReference type="ARBA" id="ARBA00022490"/>
    </source>
</evidence>
<keyword evidence="12" id="KW-1185">Reference proteome</keyword>
<dbReference type="Proteomes" id="UP000586067">
    <property type="component" value="Unassembled WGS sequence"/>
</dbReference>
<dbReference type="InterPro" id="IPR043129">
    <property type="entry name" value="ATPase_NBD"/>
</dbReference>
<feature type="binding site" evidence="9">
    <location>
        <begin position="327"/>
        <end position="331"/>
    </location>
    <ligand>
        <name>ATP</name>
        <dbReference type="ChEBI" id="CHEBI:30616"/>
    </ligand>
</feature>
<feature type="active site" description="Proton donor/acceptor" evidence="9">
    <location>
        <position position="145"/>
    </location>
</feature>
<keyword evidence="7 9" id="KW-0067">ATP-binding</keyword>
<evidence type="ECO:0000256" key="9">
    <source>
        <dbReference type="HAMAP-Rule" id="MF_00020"/>
    </source>
</evidence>
<dbReference type="PROSITE" id="PS01075">
    <property type="entry name" value="ACETATE_KINASE_1"/>
    <property type="match status" value="1"/>
</dbReference>
<feature type="binding site" evidence="9">
    <location>
        <position position="382"/>
    </location>
    <ligand>
        <name>Mg(2+)</name>
        <dbReference type="ChEBI" id="CHEBI:18420"/>
    </ligand>
</feature>
<evidence type="ECO:0000256" key="10">
    <source>
        <dbReference type="RuleBase" id="RU003835"/>
    </source>
</evidence>
<dbReference type="SUPFAM" id="SSF53067">
    <property type="entry name" value="Actin-like ATPase domain"/>
    <property type="match status" value="2"/>
</dbReference>
<feature type="binding site" evidence="9">
    <location>
        <position position="88"/>
    </location>
    <ligand>
        <name>substrate</name>
    </ligand>
</feature>
<dbReference type="Pfam" id="PF00871">
    <property type="entry name" value="Acetate_kinase"/>
    <property type="match status" value="1"/>
</dbReference>
<evidence type="ECO:0000256" key="3">
    <source>
        <dbReference type="ARBA" id="ARBA00022679"/>
    </source>
</evidence>
<dbReference type="PRINTS" id="PR00471">
    <property type="entry name" value="ACETATEKNASE"/>
</dbReference>
<dbReference type="AlphaFoldDB" id="A0A847R4B2"/>
<keyword evidence="2 9" id="KW-0963">Cytoplasm</keyword>
<gene>
    <name evidence="9" type="primary">ackA</name>
    <name evidence="11" type="ORF">HGG82_14535</name>
</gene>
<comment type="subcellular location">
    <subcellularLocation>
        <location evidence="9">Cytoplasm</location>
    </subcellularLocation>
</comment>
<evidence type="ECO:0000256" key="5">
    <source>
        <dbReference type="ARBA" id="ARBA00022741"/>
    </source>
</evidence>
<evidence type="ECO:0000256" key="8">
    <source>
        <dbReference type="ARBA" id="ARBA00022842"/>
    </source>
</evidence>
<keyword evidence="3 9" id="KW-0808">Transferase</keyword>
<dbReference type="HAMAP" id="MF_00020">
    <property type="entry name" value="Acetate_kinase"/>
    <property type="match status" value="1"/>
</dbReference>
<dbReference type="GO" id="GO:0006083">
    <property type="term" value="P:acetate metabolic process"/>
    <property type="evidence" value="ECO:0007669"/>
    <property type="project" value="TreeGrafter"/>
</dbReference>
<feature type="site" description="Transition state stabilizer" evidence="9">
    <location>
        <position position="237"/>
    </location>
</feature>
<keyword evidence="6 9" id="KW-0418">Kinase</keyword>
<evidence type="ECO:0000256" key="7">
    <source>
        <dbReference type="ARBA" id="ARBA00022840"/>
    </source>
</evidence>
<proteinExistence type="inferred from homology"/>
<comment type="pathway">
    <text evidence="9">Metabolic intermediate biosynthesis; acetyl-CoA biosynthesis; acetyl-CoA from acetate: step 1/2.</text>
</comment>
<dbReference type="InterPro" id="IPR004372">
    <property type="entry name" value="Ac/propionate_kinase"/>
</dbReference>
<feature type="binding site" evidence="9">
    <location>
        <begin position="279"/>
        <end position="281"/>
    </location>
    <ligand>
        <name>ATP</name>
        <dbReference type="ChEBI" id="CHEBI:30616"/>
    </ligand>
</feature>
<comment type="function">
    <text evidence="9">Catalyzes the formation of acetyl phosphate from acetate and ATP. Can also catalyze the reverse reaction.</text>
</comment>
<protein>
    <recommendedName>
        <fullName evidence="9">Acetate kinase</fullName>
        <ecNumber evidence="9">2.7.2.1</ecNumber>
    </recommendedName>
    <alternativeName>
        <fullName evidence="9">Acetokinase</fullName>
    </alternativeName>
</protein>
<accession>A0A847R4B2</accession>
<dbReference type="RefSeq" id="WP_168826938.1">
    <property type="nucleotide sequence ID" value="NZ_CP073013.1"/>
</dbReference>
<dbReference type="InterPro" id="IPR000890">
    <property type="entry name" value="Aliphatic_acid_kin_short-chain"/>
</dbReference>
<dbReference type="EMBL" id="JABAEK010000020">
    <property type="protein sequence ID" value="NLQ18821.1"/>
    <property type="molecule type" value="Genomic_DNA"/>
</dbReference>
<dbReference type="GO" id="GO:0008776">
    <property type="term" value="F:acetate kinase activity"/>
    <property type="evidence" value="ECO:0007669"/>
    <property type="project" value="UniProtKB-UniRule"/>
</dbReference>
<comment type="cofactor">
    <cofactor evidence="9">
        <name>Mg(2+)</name>
        <dbReference type="ChEBI" id="CHEBI:18420"/>
    </cofactor>
    <cofactor evidence="9">
        <name>Mn(2+)</name>
        <dbReference type="ChEBI" id="CHEBI:29035"/>
    </cofactor>
    <text evidence="9">Mg(2+). Can also accept Mn(2+).</text>
</comment>
<reference evidence="11 12" key="1">
    <citation type="submission" date="2020-04" db="EMBL/GenBank/DDBJ databases">
        <title>Marinomonas sp. M1K-6 isolated from the deep seawater of the Mariana Trench.</title>
        <authorList>
            <person name="Li Y."/>
        </authorList>
    </citation>
    <scope>NUCLEOTIDE SEQUENCE [LARGE SCALE GENOMIC DNA]</scope>
    <source>
        <strain evidence="11 12">M1K-6</strain>
    </source>
</reference>
<dbReference type="UniPathway" id="UPA00340">
    <property type="reaction ID" value="UER00458"/>
</dbReference>
<feature type="binding site" evidence="9">
    <location>
        <begin position="204"/>
        <end position="208"/>
    </location>
    <ligand>
        <name>ATP</name>
        <dbReference type="ChEBI" id="CHEBI:30616"/>
    </ligand>
</feature>
<keyword evidence="5 9" id="KW-0547">Nucleotide-binding</keyword>
<name>A0A847R4B2_9GAMM</name>
<evidence type="ECO:0000256" key="1">
    <source>
        <dbReference type="ARBA" id="ARBA00008748"/>
    </source>
</evidence>
<comment type="similarity">
    <text evidence="1 9 10">Belongs to the acetokinase family.</text>
</comment>
<dbReference type="GO" id="GO:0005524">
    <property type="term" value="F:ATP binding"/>
    <property type="evidence" value="ECO:0007669"/>
    <property type="project" value="UniProtKB-KW"/>
</dbReference>
<comment type="catalytic activity">
    <reaction evidence="9">
        <text>acetate + ATP = acetyl phosphate + ADP</text>
        <dbReference type="Rhea" id="RHEA:11352"/>
        <dbReference type="ChEBI" id="CHEBI:22191"/>
        <dbReference type="ChEBI" id="CHEBI:30089"/>
        <dbReference type="ChEBI" id="CHEBI:30616"/>
        <dbReference type="ChEBI" id="CHEBI:456216"/>
        <dbReference type="EC" id="2.7.2.1"/>
    </reaction>
</comment>
<dbReference type="PIRSF" id="PIRSF000722">
    <property type="entry name" value="Acetate_prop_kin"/>
    <property type="match status" value="1"/>
</dbReference>
<dbReference type="Gene3D" id="3.30.420.40">
    <property type="match status" value="2"/>
</dbReference>
<dbReference type="NCBIfam" id="TIGR00016">
    <property type="entry name" value="ackA"/>
    <property type="match status" value="1"/>
</dbReference>
<feature type="binding site" evidence="9">
    <location>
        <position position="16"/>
    </location>
    <ligand>
        <name>ATP</name>
        <dbReference type="ChEBI" id="CHEBI:30616"/>
    </ligand>
</feature>
<dbReference type="PANTHER" id="PTHR21060">
    <property type="entry name" value="ACETATE KINASE"/>
    <property type="match status" value="1"/>
</dbReference>
<dbReference type="GO" id="GO:0005829">
    <property type="term" value="C:cytosol"/>
    <property type="evidence" value="ECO:0007669"/>
    <property type="project" value="TreeGrafter"/>
</dbReference>
<dbReference type="GO" id="GO:0006085">
    <property type="term" value="P:acetyl-CoA biosynthetic process"/>
    <property type="evidence" value="ECO:0007669"/>
    <property type="project" value="UniProtKB-UniRule"/>
</dbReference>
<feature type="site" description="Transition state stabilizer" evidence="9">
    <location>
        <position position="177"/>
    </location>
</feature>
<dbReference type="GO" id="GO:0000287">
    <property type="term" value="F:magnesium ion binding"/>
    <property type="evidence" value="ECO:0007669"/>
    <property type="project" value="UniProtKB-UniRule"/>
</dbReference>
<evidence type="ECO:0000256" key="4">
    <source>
        <dbReference type="ARBA" id="ARBA00022723"/>
    </source>
</evidence>
<organism evidence="11 12">
    <name type="scientific">Marinomonas profundi</name>
    <dbReference type="NCBI Taxonomy" id="2726122"/>
    <lineage>
        <taxon>Bacteria</taxon>
        <taxon>Pseudomonadati</taxon>
        <taxon>Pseudomonadota</taxon>
        <taxon>Gammaproteobacteria</taxon>
        <taxon>Oceanospirillales</taxon>
        <taxon>Oceanospirillaceae</taxon>
        <taxon>Marinomonas</taxon>
    </lineage>
</organism>
<dbReference type="EC" id="2.7.2.1" evidence="9"/>
<sequence>MKESILVINCGSSSLKFAILANAGQDTLVEGIADRLGSDESSITFKYDGQKSQIPLKDSSHKNAVTHIKQWLNEHPAIESTLVGIGHRVVHGGETFSQSVLINQDVIDGIKDCAQFAPLHNPAHTKGIEIAFELFSGLPQVAVFDTAFHQTLTPEQYLYPIPMHFYREHHFRKYGFHGTSFRYISQKLAQVAKGSDQQGVLVAHLGNGASTCAIHHGQSSDTSMGITPLEGLMMGTRSGSLDPSLLSFISQAENISADEALEILYKKSGLLGVSERSNDCRTLEEAMDSGDQKAKLALDMFAARTAKHLVSVAITLDSIDHLVFTGGIGENSHYVRRTICHYLKAFNIRIDSTLNDNAPRGEIANISSTDSKTDVWIIPTNEEFMIALDTIRLIQH</sequence>
<keyword evidence="4 9" id="KW-0479">Metal-binding</keyword>
<dbReference type="CDD" id="cd24010">
    <property type="entry name" value="ASKHA_NBD_AcK_PK"/>
    <property type="match status" value="1"/>
</dbReference>
<comment type="subunit">
    <text evidence="9">Homodimer.</text>
</comment>
<keyword evidence="8 9" id="KW-0460">Magnesium</keyword>
<comment type="caution">
    <text evidence="11">The sequence shown here is derived from an EMBL/GenBank/DDBJ whole genome shotgun (WGS) entry which is preliminary data.</text>
</comment>
<feature type="binding site" evidence="9">
    <location>
        <position position="9"/>
    </location>
    <ligand>
        <name>Mg(2+)</name>
        <dbReference type="ChEBI" id="CHEBI:18420"/>
    </ligand>
</feature>
<evidence type="ECO:0000313" key="11">
    <source>
        <dbReference type="EMBL" id="NLQ18821.1"/>
    </source>
</evidence>
<dbReference type="PANTHER" id="PTHR21060:SF21">
    <property type="entry name" value="ACETATE KINASE"/>
    <property type="match status" value="1"/>
</dbReference>